<dbReference type="Proteomes" id="UP000011518">
    <property type="component" value="Unassembled WGS sequence"/>
</dbReference>
<sequence>MRADSDPRQEGPAVQRGSVACAVSPTRNPPLTAMGFEQRSDAWPFGPDAGHLDGTSHFRHSGCGSRPSPAVPAVTLVFSNWVVSELNNRQLLIEALLCTQRYMGDTWERIRLLGQQAAPCVEAGSALRVVPTARPAGDQSLITLGDGAGPLLLRVTVGSQCRLQGLLTGHGGAERGPSIG</sequence>
<reference evidence="2" key="1">
    <citation type="submission" date="2012-07" db="EMBL/GenBank/DDBJ databases">
        <title>Genome of the Chinese tree shrew, a rising model animal genetically related to primates.</title>
        <authorList>
            <person name="Zhang G."/>
            <person name="Fan Y."/>
            <person name="Yao Y."/>
            <person name="Huang Z."/>
        </authorList>
    </citation>
    <scope>NUCLEOTIDE SEQUENCE [LARGE SCALE GENOMIC DNA]</scope>
</reference>
<dbReference type="InParanoid" id="L9LAC6"/>
<name>L9LAC6_TUPCH</name>
<accession>L9LAC6</accession>
<dbReference type="EMBL" id="KB320486">
    <property type="protein sequence ID" value="ELW70697.1"/>
    <property type="molecule type" value="Genomic_DNA"/>
</dbReference>
<proteinExistence type="predicted"/>
<protein>
    <submittedName>
        <fullName evidence="1">Uncharacterized protein</fullName>
    </submittedName>
</protein>
<gene>
    <name evidence="1" type="ORF">TREES_T100016708</name>
</gene>
<organism evidence="1 2">
    <name type="scientific">Tupaia chinensis</name>
    <name type="common">Chinese tree shrew</name>
    <name type="synonym">Tupaia belangeri chinensis</name>
    <dbReference type="NCBI Taxonomy" id="246437"/>
    <lineage>
        <taxon>Eukaryota</taxon>
        <taxon>Metazoa</taxon>
        <taxon>Chordata</taxon>
        <taxon>Craniata</taxon>
        <taxon>Vertebrata</taxon>
        <taxon>Euteleostomi</taxon>
        <taxon>Mammalia</taxon>
        <taxon>Eutheria</taxon>
        <taxon>Euarchontoglires</taxon>
        <taxon>Scandentia</taxon>
        <taxon>Tupaiidae</taxon>
        <taxon>Tupaia</taxon>
    </lineage>
</organism>
<reference evidence="2" key="2">
    <citation type="journal article" date="2013" name="Nat. Commun.">
        <title>Genome of the Chinese tree shrew.</title>
        <authorList>
            <person name="Fan Y."/>
            <person name="Huang Z.Y."/>
            <person name="Cao C.C."/>
            <person name="Chen C.S."/>
            <person name="Chen Y.X."/>
            <person name="Fan D.D."/>
            <person name="He J."/>
            <person name="Hou H.L."/>
            <person name="Hu L."/>
            <person name="Hu X.T."/>
            <person name="Jiang X.T."/>
            <person name="Lai R."/>
            <person name="Lang Y.S."/>
            <person name="Liang B."/>
            <person name="Liao S.G."/>
            <person name="Mu D."/>
            <person name="Ma Y.Y."/>
            <person name="Niu Y.Y."/>
            <person name="Sun X.Q."/>
            <person name="Xia J.Q."/>
            <person name="Xiao J."/>
            <person name="Xiong Z.Q."/>
            <person name="Xu L."/>
            <person name="Yang L."/>
            <person name="Zhang Y."/>
            <person name="Zhao W."/>
            <person name="Zhao X.D."/>
            <person name="Zheng Y.T."/>
            <person name="Zhou J.M."/>
            <person name="Zhu Y.B."/>
            <person name="Zhang G.J."/>
            <person name="Wang J."/>
            <person name="Yao Y.G."/>
        </authorList>
    </citation>
    <scope>NUCLEOTIDE SEQUENCE [LARGE SCALE GENOMIC DNA]</scope>
</reference>
<evidence type="ECO:0000313" key="2">
    <source>
        <dbReference type="Proteomes" id="UP000011518"/>
    </source>
</evidence>
<keyword evidence="2" id="KW-1185">Reference proteome</keyword>
<evidence type="ECO:0000313" key="1">
    <source>
        <dbReference type="EMBL" id="ELW70697.1"/>
    </source>
</evidence>
<dbReference type="AlphaFoldDB" id="L9LAC6"/>